<dbReference type="AlphaFoldDB" id="A0AA39YSH4"/>
<feature type="compositionally biased region" description="Basic and acidic residues" evidence="1">
    <location>
        <begin position="166"/>
        <end position="190"/>
    </location>
</feature>
<dbReference type="EMBL" id="JAULSV010000001">
    <property type="protein sequence ID" value="KAK0657813.1"/>
    <property type="molecule type" value="Genomic_DNA"/>
</dbReference>
<evidence type="ECO:0000313" key="3">
    <source>
        <dbReference type="Proteomes" id="UP001174936"/>
    </source>
</evidence>
<keyword evidence="3" id="KW-1185">Reference proteome</keyword>
<name>A0AA39YSH4_9PEZI</name>
<reference evidence="2" key="1">
    <citation type="submission" date="2023-06" db="EMBL/GenBank/DDBJ databases">
        <title>Genome-scale phylogeny and comparative genomics of the fungal order Sordariales.</title>
        <authorList>
            <consortium name="Lawrence Berkeley National Laboratory"/>
            <person name="Hensen N."/>
            <person name="Bonometti L."/>
            <person name="Westerberg I."/>
            <person name="Brannstrom I.O."/>
            <person name="Guillou S."/>
            <person name="Cros-Aarteil S."/>
            <person name="Calhoun S."/>
            <person name="Haridas S."/>
            <person name="Kuo A."/>
            <person name="Mondo S."/>
            <person name="Pangilinan J."/>
            <person name="Riley R."/>
            <person name="Labutti K."/>
            <person name="Andreopoulos B."/>
            <person name="Lipzen A."/>
            <person name="Chen C."/>
            <person name="Yanf M."/>
            <person name="Daum C."/>
            <person name="Ng V."/>
            <person name="Clum A."/>
            <person name="Steindorff A."/>
            <person name="Ohm R."/>
            <person name="Martin F."/>
            <person name="Silar P."/>
            <person name="Natvig D."/>
            <person name="Lalanne C."/>
            <person name="Gautier V."/>
            <person name="Ament-Velasquez S.L."/>
            <person name="Kruys A."/>
            <person name="Hutchinson M.I."/>
            <person name="Powell A.J."/>
            <person name="Barry K."/>
            <person name="Miller A.N."/>
            <person name="Grigoriev I.V."/>
            <person name="Debuchy R."/>
            <person name="Gladieux P."/>
            <person name="Thoren M.H."/>
            <person name="Johannesson H."/>
        </authorList>
    </citation>
    <scope>NUCLEOTIDE SEQUENCE</scope>
    <source>
        <strain evidence="2">SMH2532-1</strain>
    </source>
</reference>
<evidence type="ECO:0000256" key="1">
    <source>
        <dbReference type="SAM" id="MobiDB-lite"/>
    </source>
</evidence>
<accession>A0AA39YSH4</accession>
<sequence>MATEPDWSGMLSQFLSRDPTPMERDLICRGLTMVSERQLVSHLLPIDEAEEKMQYLEQLEKYWKARFLALSGEPKRLYKPLQPLVVATVMMMDLTKLREFFDQTGEMRSAILEKLLLSLCVMPCFIKTVMIRKRNDEVDNFSLKIAGPAIAREESELRAKERKKSHSSESFEDRDGKKKKRQGEEVDRCDKAKDERRMLDRNRCIILGSGNPEVCHILPFSLNSKEEQQRKFRGYLGPAIFCIFSETPKWVDGPPEISPDNNLFEGSDKDDEMEVDEDAEMEIDVIGDEPPSALFAIFCRKVFASRPGVSDKSWNEICLNEQLRNWWGQGFFALKPLGIDGKFQSPVTNKGHVTIYTQIKVQFHWMPRHNDLSRTISEGISPRALSSLVGKTFGDLDHTDDSNPVFALDRKASVSHLVETGDIFYVKVEFRYADRMLAALQIQWAAIKILAMAGGAESLDNVGDHPDYLDQNLNWLGHRGVTIPDLIKEWDD</sequence>
<evidence type="ECO:0000313" key="2">
    <source>
        <dbReference type="EMBL" id="KAK0657813.1"/>
    </source>
</evidence>
<evidence type="ECO:0008006" key="4">
    <source>
        <dbReference type="Google" id="ProtNLM"/>
    </source>
</evidence>
<feature type="region of interest" description="Disordered" evidence="1">
    <location>
        <begin position="156"/>
        <end position="190"/>
    </location>
</feature>
<comment type="caution">
    <text evidence="2">The sequence shown here is derived from an EMBL/GenBank/DDBJ whole genome shotgun (WGS) entry which is preliminary data.</text>
</comment>
<proteinExistence type="predicted"/>
<gene>
    <name evidence="2" type="ORF">B0T16DRAFT_488889</name>
</gene>
<organism evidence="2 3">
    <name type="scientific">Cercophora newfieldiana</name>
    <dbReference type="NCBI Taxonomy" id="92897"/>
    <lineage>
        <taxon>Eukaryota</taxon>
        <taxon>Fungi</taxon>
        <taxon>Dikarya</taxon>
        <taxon>Ascomycota</taxon>
        <taxon>Pezizomycotina</taxon>
        <taxon>Sordariomycetes</taxon>
        <taxon>Sordariomycetidae</taxon>
        <taxon>Sordariales</taxon>
        <taxon>Lasiosphaeriaceae</taxon>
        <taxon>Cercophora</taxon>
    </lineage>
</organism>
<dbReference type="Proteomes" id="UP001174936">
    <property type="component" value="Unassembled WGS sequence"/>
</dbReference>
<protein>
    <recommendedName>
        <fullName evidence="4">HNH nuclease domain-containing protein</fullName>
    </recommendedName>
</protein>